<accession>D9J0X2</accession>
<sequence>MTCKDLACLLICLLVSVFLPVFSILLISVFGKMVIVLLLAFGVPIPIFAVVTYFEYQGIRANKKRTSN</sequence>
<dbReference type="Proteomes" id="UP000000331">
    <property type="component" value="Segment"/>
</dbReference>
<evidence type="ECO:0000313" key="3">
    <source>
        <dbReference type="Proteomes" id="UP000000331"/>
    </source>
</evidence>
<keyword evidence="3" id="KW-1185">Reference proteome</keyword>
<reference evidence="2 3" key="1">
    <citation type="journal article" date="2010" name="J. Bacteriol.">
        <title>Brochothrix thermosphacta bacteriophages feature heterogeneous and highly mosaic genomes and utilize unique prophage insertion sites.</title>
        <authorList>
            <person name="Kilcher S."/>
            <person name="Loessner M.J."/>
            <person name="Klumpp J."/>
        </authorList>
    </citation>
    <scope>NUCLEOTIDE SEQUENCE [LARGE SCALE GENOMIC DNA]</scope>
</reference>
<organism evidence="2 3">
    <name type="scientific">Brochothrix phage A9</name>
    <dbReference type="NCBI Taxonomy" id="857312"/>
    <lineage>
        <taxon>Viruses</taxon>
        <taxon>Duplodnaviria</taxon>
        <taxon>Heunggongvirae</taxon>
        <taxon>Uroviricota</taxon>
        <taxon>Caudoviricetes</taxon>
        <taxon>Herelleviridae</taxon>
        <taxon>Klumppvirus</taxon>
        <taxon>Klumppvirus A9</taxon>
    </lineage>
</organism>
<feature type="transmembrane region" description="Helical" evidence="1">
    <location>
        <begin position="33"/>
        <end position="56"/>
    </location>
</feature>
<dbReference type="EMBL" id="HM242243">
    <property type="protein sequence ID" value="ADJ53209.1"/>
    <property type="molecule type" value="Genomic_DNA"/>
</dbReference>
<evidence type="ECO:0000256" key="1">
    <source>
        <dbReference type="SAM" id="Phobius"/>
    </source>
</evidence>
<keyword evidence="1" id="KW-0812">Transmembrane</keyword>
<name>D9J0X2_9CAUD</name>
<proteinExistence type="predicted"/>
<dbReference type="KEGG" id="vg:10359205"/>
<dbReference type="GeneID" id="10359205"/>
<keyword evidence="1" id="KW-1133">Transmembrane helix</keyword>
<protein>
    <submittedName>
        <fullName evidence="2">Gp174</fullName>
    </submittedName>
</protein>
<keyword evidence="1" id="KW-0472">Membrane</keyword>
<evidence type="ECO:0000313" key="2">
    <source>
        <dbReference type="EMBL" id="ADJ53209.1"/>
    </source>
</evidence>
<dbReference type="RefSeq" id="YP_004301508.1">
    <property type="nucleotide sequence ID" value="NC_015253.1"/>
</dbReference>